<reference evidence="2" key="1">
    <citation type="submission" date="2023-04" db="EMBL/GenBank/DDBJ databases">
        <authorList>
            <consortium name="ELIXIR-Norway"/>
        </authorList>
    </citation>
    <scope>NUCLEOTIDE SEQUENCE [LARGE SCALE GENOMIC DNA]</scope>
</reference>
<keyword evidence="3" id="KW-1185">Reference proteome</keyword>
<name>A0ABN8YFN4_RANTA</name>
<dbReference type="Proteomes" id="UP001176941">
    <property type="component" value="Chromosome 19"/>
</dbReference>
<protein>
    <submittedName>
        <fullName evidence="2">Uncharacterized protein</fullName>
    </submittedName>
</protein>
<evidence type="ECO:0000256" key="1">
    <source>
        <dbReference type="SAM" id="SignalP"/>
    </source>
</evidence>
<sequence length="88" mass="9789">MSNNQQQWSAVFVILFALITTLILCSSNSASEVSHYSSLWGRIRQLVNLKKWSITDGYIPILAHKTLPSVLLVVEHRLVHRGDCGGVA</sequence>
<evidence type="ECO:0000313" key="3">
    <source>
        <dbReference type="Proteomes" id="UP001176941"/>
    </source>
</evidence>
<feature type="signal peptide" evidence="1">
    <location>
        <begin position="1"/>
        <end position="25"/>
    </location>
</feature>
<organism evidence="2 3">
    <name type="scientific">Rangifer tarandus platyrhynchus</name>
    <name type="common">Svalbard reindeer</name>
    <dbReference type="NCBI Taxonomy" id="3082113"/>
    <lineage>
        <taxon>Eukaryota</taxon>
        <taxon>Metazoa</taxon>
        <taxon>Chordata</taxon>
        <taxon>Craniata</taxon>
        <taxon>Vertebrata</taxon>
        <taxon>Euteleostomi</taxon>
        <taxon>Mammalia</taxon>
        <taxon>Eutheria</taxon>
        <taxon>Laurasiatheria</taxon>
        <taxon>Artiodactyla</taxon>
        <taxon>Ruminantia</taxon>
        <taxon>Pecora</taxon>
        <taxon>Cervidae</taxon>
        <taxon>Odocoileinae</taxon>
        <taxon>Rangifer</taxon>
    </lineage>
</organism>
<gene>
    <name evidence="2" type="ORF">MRATA1EN1_LOCUS8328</name>
</gene>
<evidence type="ECO:0000313" key="2">
    <source>
        <dbReference type="EMBL" id="CAI9159366.1"/>
    </source>
</evidence>
<keyword evidence="1" id="KW-0732">Signal</keyword>
<dbReference type="EMBL" id="OX459955">
    <property type="protein sequence ID" value="CAI9159366.1"/>
    <property type="molecule type" value="Genomic_DNA"/>
</dbReference>
<proteinExistence type="predicted"/>
<accession>A0ABN8YFN4</accession>
<feature type="chain" id="PRO_5047317564" evidence="1">
    <location>
        <begin position="26"/>
        <end position="88"/>
    </location>
</feature>